<keyword evidence="5" id="KW-1185">Reference proteome</keyword>
<dbReference type="Pfam" id="PF03022">
    <property type="entry name" value="MRJP"/>
    <property type="match status" value="1"/>
</dbReference>
<gene>
    <name evidence="4" type="ORF">D3273_06700</name>
</gene>
<dbReference type="AlphaFoldDB" id="A0A4Q2U9Z1"/>
<accession>A0A4Q2U9Z1</accession>
<feature type="chain" id="PRO_5020633520" description="Gluconolactonase" evidence="3">
    <location>
        <begin position="32"/>
        <end position="385"/>
    </location>
</feature>
<evidence type="ECO:0008006" key="6">
    <source>
        <dbReference type="Google" id="ProtNLM"/>
    </source>
</evidence>
<organism evidence="4 5">
    <name type="scientific">Lichenibacterium minor</name>
    <dbReference type="NCBI Taxonomy" id="2316528"/>
    <lineage>
        <taxon>Bacteria</taxon>
        <taxon>Pseudomonadati</taxon>
        <taxon>Pseudomonadota</taxon>
        <taxon>Alphaproteobacteria</taxon>
        <taxon>Hyphomicrobiales</taxon>
        <taxon>Lichenihabitantaceae</taxon>
        <taxon>Lichenibacterium</taxon>
    </lineage>
</organism>
<name>A0A4Q2U9Z1_9HYPH</name>
<dbReference type="InterPro" id="IPR011042">
    <property type="entry name" value="6-blade_b-propeller_TolB-like"/>
</dbReference>
<dbReference type="InterPro" id="IPR017996">
    <property type="entry name" value="MRJP/yellow-related"/>
</dbReference>
<sequence>MTRSRLPASLAASVALSGALLASLLPAASRAADAPALAEVWGRSTIPLGDPAFAADGRLVTSHHPAFATAERVSVFAAPDRLEPYPDAGWNAGPSGPDHFDSVQGMHTDSKGVMWMGDMGERETAVPKVVGWDTKANRLVKTILLPPPATVPASEPQDLAVDETRGLVVLADEATGQGGDGSQGALIVVDIASGKARRVLQGSRGVVPEDRDIVVDGRHLQRLDAKTGKRAPMRVGADGIALDARSEWLYFGPLNGSSVYRIRMADLADASLKPGDLEGRVERYAARPNAGGMMMDADDNLYLTEIEHRAVGVIPAADRCYRRVATSPDMLWPDGLAAGPDGMVYVTVTQLPLAAPFDDGDMKARAPFLVMRFKPQPIGARATCG</sequence>
<dbReference type="Proteomes" id="UP000290759">
    <property type="component" value="Unassembled WGS sequence"/>
</dbReference>
<reference evidence="4 5" key="2">
    <citation type="submission" date="2019-02" db="EMBL/GenBank/DDBJ databases">
        <title>'Lichenibacterium ramalinii' gen. nov. sp. nov., 'Lichenibacterium minor' gen. nov. sp. nov.</title>
        <authorList>
            <person name="Pankratov T."/>
        </authorList>
    </citation>
    <scope>NUCLEOTIDE SEQUENCE [LARGE SCALE GENOMIC DNA]</scope>
    <source>
        <strain evidence="4 5">RmlP026</strain>
    </source>
</reference>
<protein>
    <recommendedName>
        <fullName evidence="6">Gluconolactonase</fullName>
    </recommendedName>
</protein>
<keyword evidence="2" id="KW-0964">Secreted</keyword>
<evidence type="ECO:0000256" key="1">
    <source>
        <dbReference type="ARBA" id="ARBA00004613"/>
    </source>
</evidence>
<evidence type="ECO:0000313" key="5">
    <source>
        <dbReference type="Proteomes" id="UP000290759"/>
    </source>
</evidence>
<evidence type="ECO:0000313" key="4">
    <source>
        <dbReference type="EMBL" id="RYC32768.1"/>
    </source>
</evidence>
<dbReference type="PANTHER" id="PTHR10009">
    <property type="entry name" value="PROTEIN YELLOW-RELATED"/>
    <property type="match status" value="1"/>
</dbReference>
<dbReference type="EMBL" id="QYBB01000005">
    <property type="protein sequence ID" value="RYC32768.1"/>
    <property type="molecule type" value="Genomic_DNA"/>
</dbReference>
<reference evidence="4 5" key="1">
    <citation type="submission" date="2018-12" db="EMBL/GenBank/DDBJ databases">
        <authorList>
            <person name="Grouzdev D.S."/>
            <person name="Krutkina M.S."/>
        </authorList>
    </citation>
    <scope>NUCLEOTIDE SEQUENCE [LARGE SCALE GENOMIC DNA]</scope>
    <source>
        <strain evidence="4 5">RmlP026</strain>
    </source>
</reference>
<dbReference type="PANTHER" id="PTHR10009:SF18">
    <property type="entry name" value="PROTEIN YELLOW-LIKE PROTEIN"/>
    <property type="match status" value="1"/>
</dbReference>
<dbReference type="SUPFAM" id="SSF101898">
    <property type="entry name" value="NHL repeat"/>
    <property type="match status" value="1"/>
</dbReference>
<comment type="subcellular location">
    <subcellularLocation>
        <location evidence="1">Secreted</location>
    </subcellularLocation>
</comment>
<evidence type="ECO:0000256" key="3">
    <source>
        <dbReference type="SAM" id="SignalP"/>
    </source>
</evidence>
<keyword evidence="3" id="KW-0732">Signal</keyword>
<dbReference type="GO" id="GO:0005576">
    <property type="term" value="C:extracellular region"/>
    <property type="evidence" value="ECO:0007669"/>
    <property type="project" value="UniProtKB-SubCell"/>
</dbReference>
<dbReference type="Gene3D" id="2.120.10.30">
    <property type="entry name" value="TolB, C-terminal domain"/>
    <property type="match status" value="1"/>
</dbReference>
<evidence type="ECO:0000256" key="2">
    <source>
        <dbReference type="ARBA" id="ARBA00022525"/>
    </source>
</evidence>
<proteinExistence type="predicted"/>
<dbReference type="OrthoDB" id="9797664at2"/>
<dbReference type="RefSeq" id="WP_129224778.1">
    <property type="nucleotide sequence ID" value="NZ_QYBB01000005.1"/>
</dbReference>
<feature type="signal peptide" evidence="3">
    <location>
        <begin position="1"/>
        <end position="31"/>
    </location>
</feature>
<comment type="caution">
    <text evidence="4">The sequence shown here is derived from an EMBL/GenBank/DDBJ whole genome shotgun (WGS) entry which is preliminary data.</text>
</comment>